<protein>
    <recommendedName>
        <fullName evidence="5">Embryo defective 1703</fullName>
    </recommendedName>
</protein>
<feature type="compositionally biased region" description="Low complexity" evidence="2">
    <location>
        <begin position="805"/>
        <end position="827"/>
    </location>
</feature>
<dbReference type="PANTHER" id="PTHR34962">
    <property type="entry name" value="EMBRYO DEFECTIVE 1703-RELATED"/>
    <property type="match status" value="1"/>
</dbReference>
<evidence type="ECO:0000256" key="1">
    <source>
        <dbReference type="SAM" id="Coils"/>
    </source>
</evidence>
<dbReference type="OMA" id="EYWGIGS"/>
<feature type="compositionally biased region" description="Basic and acidic residues" evidence="2">
    <location>
        <begin position="64"/>
        <end position="86"/>
    </location>
</feature>
<feature type="compositionally biased region" description="Basic residues" evidence="2">
    <location>
        <begin position="1096"/>
        <end position="1106"/>
    </location>
</feature>
<feature type="region of interest" description="Disordered" evidence="2">
    <location>
        <begin position="1095"/>
        <end position="1116"/>
    </location>
</feature>
<sequence length="1116" mass="127205">MEVLSSNLPNGFFNFSSFSSNKRNQHRFNLPISKFRYYRASILRVSARFGETTSRRRNSLRKKIISDENYRSNHDPGTKSGNETHSDDLVELSSTKVSQDSILLNELENWVSRYNKETEYWGIGSNPIFTVYKDLNGNVERVEVNEGEVLSRSVQDLDTVSSKVMYAKELAEKMENGEDVIHKDSSLVKFVSSSEEEEESREELSLVSSIRSAIIRLDLVPKLPVIGRAVLCGYIGLWLLKTVFVYRKSSNEVECTELEKEMMKRKMKAWKENEVVVEGSVEVLQEEGLEKELVSFEKPKFDREELMSSISRVKGSEKKLELLDSSRVESGESVDFDDKIVEIKAMARRAREIEAGIELTEKEKRDVSTETGEDDKDRSMQSQNGVPLNGLAHSEGDDHRDESLGTSTQSDQENTELSGLAIPMVNGDMVDSGLPNGKMAISDAEKVSNVMPVVPPNGIIQSSDDSKDKLSMGKNSTGRKSRVIRSVKEAKEFLSRKNGEKELTQEPSQTIAEDSDEIFPKQSNEERHVARRRKLADKNKILGAAVNGTLKSTSSEPLGKDADSQPQKNDYKKFSEPGNTVKGLGKQRDSVNEKEERETSRYESTESSGGTEHVVKEQPSGKENWIEKHYHEFEPVAEKMRAGFRDNYMAAREKEPQEPGTIAEIADFYRNENSNELEWMKDEKLRDIVFHVRDNELAGRDPFHLIDAEDKAMFLQGLEKKVEKENEKLTHLHQWIHSNIENLDYGVDGISVYDPPEKVIPRWKGQPQLEKNPEFLDNYHEQREALFSGKAASVSSVKKEEHSSLQESSQSASSENTLTSSSETTSSKPKIVVEGSDGSIRPGKKLGKEFWQHTKKWSRGFLELYNSETDPEVKAVMRDMGKDLDRWITEDEIKDAADIMEKLPEKNKEFMEKKLNKLKREMELFGPQAVVSKYREYGEVKEEDYLWWLDLPHVLCLELYPVNDKEEQQVGFYTLEMATDLELEPKPHHVIAFEDAADCRNLCYIIQAHLDMLRTGNVFIVPRPPKDAFREAKANGFGVTVIKKGELKLNIDEPLEEVEERICEIGSKMYHDKIMGDRGVDISSLMKGVFNLKTKPNSKRRKRSKRTLKDSNKKSS</sequence>
<feature type="region of interest" description="Disordered" evidence="2">
    <location>
        <begin position="457"/>
        <end position="623"/>
    </location>
</feature>
<feature type="compositionally biased region" description="Basic and acidic residues" evidence="2">
    <location>
        <begin position="586"/>
        <end position="604"/>
    </location>
</feature>
<feature type="region of interest" description="Disordered" evidence="2">
    <location>
        <begin position="797"/>
        <end position="844"/>
    </location>
</feature>
<dbReference type="EMBL" id="CM002873">
    <property type="protein sequence ID" value="KFK35366.1"/>
    <property type="molecule type" value="Genomic_DNA"/>
</dbReference>
<dbReference type="Gramene" id="KFK35366">
    <property type="protein sequence ID" value="KFK35366"/>
    <property type="gene ID" value="AALP_AA5G275900"/>
</dbReference>
<feature type="compositionally biased region" description="Basic and acidic residues" evidence="2">
    <location>
        <begin position="613"/>
        <end position="623"/>
    </location>
</feature>
<name>A0A087GZR4_ARAAL</name>
<dbReference type="AlphaFoldDB" id="A0A087GZR4"/>
<feature type="coiled-coil region" evidence="1">
    <location>
        <begin position="246"/>
        <end position="273"/>
    </location>
</feature>
<feature type="compositionally biased region" description="Basic and acidic residues" evidence="2">
    <location>
        <begin position="1107"/>
        <end position="1116"/>
    </location>
</feature>
<dbReference type="OrthoDB" id="611606at2759"/>
<evidence type="ECO:0000313" key="3">
    <source>
        <dbReference type="EMBL" id="KFK35366.1"/>
    </source>
</evidence>
<feature type="compositionally biased region" description="Basic and acidic residues" evidence="2">
    <location>
        <begin position="486"/>
        <end position="504"/>
    </location>
</feature>
<feature type="compositionally biased region" description="Polar residues" evidence="2">
    <location>
        <begin position="404"/>
        <end position="414"/>
    </location>
</feature>
<dbReference type="PANTHER" id="PTHR34962:SF1">
    <property type="entry name" value="EMBRYO DEFECTIVE 1703-RELATED"/>
    <property type="match status" value="1"/>
</dbReference>
<evidence type="ECO:0000256" key="2">
    <source>
        <dbReference type="SAM" id="MobiDB-lite"/>
    </source>
</evidence>
<gene>
    <name evidence="3" type="ordered locus">AALP_Aa5g275900</name>
</gene>
<feature type="compositionally biased region" description="Basic and acidic residues" evidence="2">
    <location>
        <begin position="394"/>
        <end position="403"/>
    </location>
</feature>
<keyword evidence="1" id="KW-0175">Coiled coil</keyword>
<feature type="region of interest" description="Disordered" evidence="2">
    <location>
        <begin position="60"/>
        <end position="86"/>
    </location>
</feature>
<dbReference type="eggNOG" id="ENOG502QU8G">
    <property type="taxonomic scope" value="Eukaryota"/>
</dbReference>
<feature type="region of interest" description="Disordered" evidence="2">
    <location>
        <begin position="361"/>
        <end position="414"/>
    </location>
</feature>
<proteinExistence type="predicted"/>
<accession>A0A087GZR4</accession>
<dbReference type="Proteomes" id="UP000029120">
    <property type="component" value="Chromosome 5"/>
</dbReference>
<feature type="compositionally biased region" description="Basic and acidic residues" evidence="2">
    <location>
        <begin position="558"/>
        <end position="575"/>
    </location>
</feature>
<evidence type="ECO:0000313" key="4">
    <source>
        <dbReference type="Proteomes" id="UP000029120"/>
    </source>
</evidence>
<evidence type="ECO:0008006" key="5">
    <source>
        <dbReference type="Google" id="ProtNLM"/>
    </source>
</evidence>
<organism evidence="3 4">
    <name type="scientific">Arabis alpina</name>
    <name type="common">Alpine rock-cress</name>
    <dbReference type="NCBI Taxonomy" id="50452"/>
    <lineage>
        <taxon>Eukaryota</taxon>
        <taxon>Viridiplantae</taxon>
        <taxon>Streptophyta</taxon>
        <taxon>Embryophyta</taxon>
        <taxon>Tracheophyta</taxon>
        <taxon>Spermatophyta</taxon>
        <taxon>Magnoliopsida</taxon>
        <taxon>eudicotyledons</taxon>
        <taxon>Gunneridae</taxon>
        <taxon>Pentapetalae</taxon>
        <taxon>rosids</taxon>
        <taxon>malvids</taxon>
        <taxon>Brassicales</taxon>
        <taxon>Brassicaceae</taxon>
        <taxon>Arabideae</taxon>
        <taxon>Arabis</taxon>
    </lineage>
</organism>
<keyword evidence="4" id="KW-1185">Reference proteome</keyword>
<reference evidence="4" key="1">
    <citation type="journal article" date="2015" name="Nat. Plants">
        <title>Genome expansion of Arabis alpina linked with retrotransposition and reduced symmetric DNA methylation.</title>
        <authorList>
            <person name="Willing E.M."/>
            <person name="Rawat V."/>
            <person name="Mandakova T."/>
            <person name="Maumus F."/>
            <person name="James G.V."/>
            <person name="Nordstroem K.J."/>
            <person name="Becker C."/>
            <person name="Warthmann N."/>
            <person name="Chica C."/>
            <person name="Szarzynska B."/>
            <person name="Zytnicki M."/>
            <person name="Albani M.C."/>
            <person name="Kiefer C."/>
            <person name="Bergonzi S."/>
            <person name="Castaings L."/>
            <person name="Mateos J.L."/>
            <person name="Berns M.C."/>
            <person name="Bujdoso N."/>
            <person name="Piofczyk T."/>
            <person name="de Lorenzo L."/>
            <person name="Barrero-Sicilia C."/>
            <person name="Mateos I."/>
            <person name="Piednoel M."/>
            <person name="Hagmann J."/>
            <person name="Chen-Min-Tao R."/>
            <person name="Iglesias-Fernandez R."/>
            <person name="Schuster S.C."/>
            <person name="Alonso-Blanco C."/>
            <person name="Roudier F."/>
            <person name="Carbonero P."/>
            <person name="Paz-Ares J."/>
            <person name="Davis S.J."/>
            <person name="Pecinka A."/>
            <person name="Quesneville H."/>
            <person name="Colot V."/>
            <person name="Lysak M.A."/>
            <person name="Weigel D."/>
            <person name="Coupland G."/>
            <person name="Schneeberger K."/>
        </authorList>
    </citation>
    <scope>NUCLEOTIDE SEQUENCE [LARGE SCALE GENOMIC DNA]</scope>
    <source>
        <strain evidence="4">cv. Pajares</strain>
    </source>
</reference>